<accession>A0ABV9SZY1</accession>
<evidence type="ECO:0000313" key="1">
    <source>
        <dbReference type="EMBL" id="MFC4871764.1"/>
    </source>
</evidence>
<dbReference type="RefSeq" id="WP_377063544.1">
    <property type="nucleotide sequence ID" value="NZ_JBHSJJ010000004.1"/>
</dbReference>
<reference evidence="2" key="1">
    <citation type="journal article" date="2019" name="Int. J. Syst. Evol. Microbiol.">
        <title>The Global Catalogue of Microorganisms (GCM) 10K type strain sequencing project: providing services to taxonomists for standard genome sequencing and annotation.</title>
        <authorList>
            <consortium name="The Broad Institute Genomics Platform"/>
            <consortium name="The Broad Institute Genome Sequencing Center for Infectious Disease"/>
            <person name="Wu L."/>
            <person name="Ma J."/>
        </authorList>
    </citation>
    <scope>NUCLEOTIDE SEQUENCE [LARGE SCALE GENOMIC DNA]</scope>
    <source>
        <strain evidence="2">CGMCC 4.7466</strain>
    </source>
</reference>
<comment type="caution">
    <text evidence="1">The sequence shown here is derived from an EMBL/GenBank/DDBJ whole genome shotgun (WGS) entry which is preliminary data.</text>
</comment>
<name>A0ABV9SZY1_9BACT</name>
<protein>
    <submittedName>
        <fullName evidence="1">Uncharacterized protein</fullName>
    </submittedName>
</protein>
<proteinExistence type="predicted"/>
<gene>
    <name evidence="1" type="ORF">ACFPFU_08715</name>
</gene>
<dbReference type="EMBL" id="JBHSJJ010000004">
    <property type="protein sequence ID" value="MFC4871764.1"/>
    <property type="molecule type" value="Genomic_DNA"/>
</dbReference>
<sequence>MNTSYLDYYKLILEKVSFDHHLFTKELEKANQVLTLEEKSKLRKWLLEKRVIPRPTYRAHQKLEEPVNLS</sequence>
<organism evidence="1 2">
    <name type="scientific">Negadavirga shengliensis</name>
    <dbReference type="NCBI Taxonomy" id="1389218"/>
    <lineage>
        <taxon>Bacteria</taxon>
        <taxon>Pseudomonadati</taxon>
        <taxon>Bacteroidota</taxon>
        <taxon>Cytophagia</taxon>
        <taxon>Cytophagales</taxon>
        <taxon>Cyclobacteriaceae</taxon>
        <taxon>Negadavirga</taxon>
    </lineage>
</organism>
<keyword evidence="2" id="KW-1185">Reference proteome</keyword>
<dbReference type="Proteomes" id="UP001595818">
    <property type="component" value="Unassembled WGS sequence"/>
</dbReference>
<evidence type="ECO:0000313" key="2">
    <source>
        <dbReference type="Proteomes" id="UP001595818"/>
    </source>
</evidence>